<proteinExistence type="inferred from homology"/>
<keyword evidence="10" id="KW-1185">Reference proteome</keyword>
<gene>
    <name evidence="9" type="ORF">Snoj_28810</name>
</gene>
<keyword evidence="4" id="KW-1003">Cell membrane</keyword>
<dbReference type="NCBIfam" id="TIGR00688">
    <property type="entry name" value="rarD"/>
    <property type="match status" value="1"/>
</dbReference>
<feature type="transmembrane region" description="Helical" evidence="8">
    <location>
        <begin position="138"/>
        <end position="156"/>
    </location>
</feature>
<feature type="transmembrane region" description="Helical" evidence="8">
    <location>
        <begin position="232"/>
        <end position="249"/>
    </location>
</feature>
<feature type="transmembrane region" description="Helical" evidence="8">
    <location>
        <begin position="255"/>
        <end position="277"/>
    </location>
</feature>
<keyword evidence="3" id="KW-0813">Transport</keyword>
<comment type="caution">
    <text evidence="9">The sequence shown here is derived from an EMBL/GenBank/DDBJ whole genome shotgun (WGS) entry which is preliminary data.</text>
</comment>
<reference evidence="10" key="1">
    <citation type="submission" date="2023-07" db="EMBL/GenBank/DDBJ databases">
        <title>Whole genome shotgun sequence of Streptomyces nojiriensis NBRC 13794.</title>
        <authorList>
            <person name="Komaki H."/>
            <person name="Tamura T."/>
        </authorList>
    </citation>
    <scope>NUCLEOTIDE SEQUENCE [LARGE SCALE GENOMIC DNA]</scope>
    <source>
        <strain evidence="10">NBRC 13794</strain>
    </source>
</reference>
<dbReference type="Proteomes" id="UP000613974">
    <property type="component" value="Unassembled WGS sequence"/>
</dbReference>
<organism evidence="9 10">
    <name type="scientific">Streptomyces nojiriensis</name>
    <dbReference type="NCBI Taxonomy" id="66374"/>
    <lineage>
        <taxon>Bacteria</taxon>
        <taxon>Bacillati</taxon>
        <taxon>Actinomycetota</taxon>
        <taxon>Actinomycetes</taxon>
        <taxon>Kitasatosporales</taxon>
        <taxon>Streptomycetaceae</taxon>
        <taxon>Streptomyces</taxon>
    </lineage>
</organism>
<evidence type="ECO:0000313" key="10">
    <source>
        <dbReference type="Proteomes" id="UP000613974"/>
    </source>
</evidence>
<comment type="similarity">
    <text evidence="2">Belongs to the EamA transporter family.</text>
</comment>
<name>A0ABQ3SLF6_9ACTN</name>
<feature type="transmembrane region" description="Helical" evidence="8">
    <location>
        <begin position="92"/>
        <end position="109"/>
    </location>
</feature>
<feature type="transmembrane region" description="Helical" evidence="8">
    <location>
        <begin position="201"/>
        <end position="220"/>
    </location>
</feature>
<feature type="transmembrane region" description="Helical" evidence="8">
    <location>
        <begin position="27"/>
        <end position="48"/>
    </location>
</feature>
<feature type="transmembrane region" description="Helical" evidence="8">
    <location>
        <begin position="60"/>
        <end position="80"/>
    </location>
</feature>
<dbReference type="SUPFAM" id="SSF103481">
    <property type="entry name" value="Multidrug resistance efflux transporter EmrE"/>
    <property type="match status" value="2"/>
</dbReference>
<protein>
    <submittedName>
        <fullName evidence="9">EamA family transporter</fullName>
    </submittedName>
</protein>
<evidence type="ECO:0000313" key="9">
    <source>
        <dbReference type="EMBL" id="GHI68963.1"/>
    </source>
</evidence>
<evidence type="ECO:0000256" key="4">
    <source>
        <dbReference type="ARBA" id="ARBA00022475"/>
    </source>
</evidence>
<sequence>MVAANLILGSSVVYWHALGHIPATTLLGYRILVSLVTLAVAVAVLRRTGALRAAVADRQLLVTHLLAAVLICVNWLTFIWASIHGRVIEASLGYLIAPAVTIAVGMLLVREPVSRLRRAALALCLLGIALLITRSGELDWWVFVTISATWGLYGAVKKLSPADPVTGLTLETSFLAVGVVAVAVLSPYSLALQPPADTSDYVLLALCGLISVIPLWLFSFGAKVITLTVSGFVQYLNPTAQLVIALSVYGQVPSANTFVCFALVWLSLVSLVLEAVLGELRRQPKNPQPATELMKGNHRS</sequence>
<keyword evidence="6 8" id="KW-1133">Transmembrane helix</keyword>
<dbReference type="InterPro" id="IPR037185">
    <property type="entry name" value="EmrE-like"/>
</dbReference>
<evidence type="ECO:0000256" key="1">
    <source>
        <dbReference type="ARBA" id="ARBA00004651"/>
    </source>
</evidence>
<comment type="subcellular location">
    <subcellularLocation>
        <location evidence="1">Cell membrane</location>
        <topology evidence="1">Multi-pass membrane protein</topology>
    </subcellularLocation>
</comment>
<keyword evidence="7 8" id="KW-0472">Membrane</keyword>
<dbReference type="InterPro" id="IPR004626">
    <property type="entry name" value="RarD"/>
</dbReference>
<feature type="transmembrane region" description="Helical" evidence="8">
    <location>
        <begin position="116"/>
        <end position="132"/>
    </location>
</feature>
<evidence type="ECO:0000256" key="7">
    <source>
        <dbReference type="ARBA" id="ARBA00023136"/>
    </source>
</evidence>
<evidence type="ECO:0000256" key="3">
    <source>
        <dbReference type="ARBA" id="ARBA00022448"/>
    </source>
</evidence>
<keyword evidence="5 8" id="KW-0812">Transmembrane</keyword>
<feature type="transmembrane region" description="Helical" evidence="8">
    <location>
        <begin position="168"/>
        <end position="189"/>
    </location>
</feature>
<evidence type="ECO:0000256" key="5">
    <source>
        <dbReference type="ARBA" id="ARBA00022692"/>
    </source>
</evidence>
<evidence type="ECO:0000256" key="6">
    <source>
        <dbReference type="ARBA" id="ARBA00022989"/>
    </source>
</evidence>
<accession>A0ABQ3SLF6</accession>
<evidence type="ECO:0000256" key="2">
    <source>
        <dbReference type="ARBA" id="ARBA00007362"/>
    </source>
</evidence>
<evidence type="ECO:0000256" key="8">
    <source>
        <dbReference type="SAM" id="Phobius"/>
    </source>
</evidence>
<dbReference type="EMBL" id="BNEC01000005">
    <property type="protein sequence ID" value="GHI68963.1"/>
    <property type="molecule type" value="Genomic_DNA"/>
</dbReference>